<evidence type="ECO:0000256" key="6">
    <source>
        <dbReference type="SAM" id="Coils"/>
    </source>
</evidence>
<dbReference type="RefSeq" id="WP_201918326.1">
    <property type="nucleotide sequence ID" value="NZ_JAERQG010000001.1"/>
</dbReference>
<organism evidence="7 8">
    <name type="scientific">Marivirga atlantica</name>
    <dbReference type="NCBI Taxonomy" id="1548457"/>
    <lineage>
        <taxon>Bacteria</taxon>
        <taxon>Pseudomonadati</taxon>
        <taxon>Bacteroidota</taxon>
        <taxon>Cytophagia</taxon>
        <taxon>Cytophagales</taxon>
        <taxon>Marivirgaceae</taxon>
        <taxon>Marivirga</taxon>
    </lineage>
</organism>
<evidence type="ECO:0000256" key="4">
    <source>
        <dbReference type="ARBA" id="ARBA00035204"/>
    </source>
</evidence>
<keyword evidence="2 5" id="KW-0689">Ribosomal protein</keyword>
<dbReference type="Pfam" id="PF00831">
    <property type="entry name" value="Ribosomal_L29"/>
    <property type="match status" value="1"/>
</dbReference>
<dbReference type="GO" id="GO:0005840">
    <property type="term" value="C:ribosome"/>
    <property type="evidence" value="ECO:0007669"/>
    <property type="project" value="UniProtKB-KW"/>
</dbReference>
<dbReference type="Proteomes" id="UP000642920">
    <property type="component" value="Unassembled WGS sequence"/>
</dbReference>
<feature type="coiled-coil region" evidence="6">
    <location>
        <begin position="11"/>
        <end position="63"/>
    </location>
</feature>
<dbReference type="InterPro" id="IPR001854">
    <property type="entry name" value="Ribosomal_uL29"/>
</dbReference>
<dbReference type="SUPFAM" id="SSF46561">
    <property type="entry name" value="Ribosomal protein L29 (L29p)"/>
    <property type="match status" value="1"/>
</dbReference>
<dbReference type="GO" id="GO:0003735">
    <property type="term" value="F:structural constituent of ribosome"/>
    <property type="evidence" value="ECO:0007669"/>
    <property type="project" value="InterPro"/>
</dbReference>
<evidence type="ECO:0000256" key="3">
    <source>
        <dbReference type="ARBA" id="ARBA00023274"/>
    </source>
</evidence>
<evidence type="ECO:0000256" key="1">
    <source>
        <dbReference type="ARBA" id="ARBA00009254"/>
    </source>
</evidence>
<accession>A0A937A6J1</accession>
<gene>
    <name evidence="5 7" type="primary">rpmC</name>
    <name evidence="7" type="ORF">JKP34_05025</name>
</gene>
<dbReference type="GO" id="GO:0006412">
    <property type="term" value="P:translation"/>
    <property type="evidence" value="ECO:0007669"/>
    <property type="project" value="UniProtKB-UniRule"/>
</dbReference>
<comment type="similarity">
    <text evidence="1 5">Belongs to the universal ribosomal protein uL29 family.</text>
</comment>
<proteinExistence type="inferred from homology"/>
<name>A0A937A6J1_9BACT</name>
<evidence type="ECO:0000256" key="2">
    <source>
        <dbReference type="ARBA" id="ARBA00022980"/>
    </source>
</evidence>
<reference evidence="7" key="1">
    <citation type="submission" date="2021-01" db="EMBL/GenBank/DDBJ databases">
        <title>Marivirga sp. nov., isolated from intertidal surface sediments.</title>
        <authorList>
            <person name="Zhang M."/>
        </authorList>
    </citation>
    <scope>NUCLEOTIDE SEQUENCE</scope>
    <source>
        <strain evidence="7">SM1354</strain>
    </source>
</reference>
<dbReference type="InterPro" id="IPR036049">
    <property type="entry name" value="Ribosomal_uL29_sf"/>
</dbReference>
<keyword evidence="6" id="KW-0175">Coiled coil</keyword>
<evidence type="ECO:0000256" key="5">
    <source>
        <dbReference type="HAMAP-Rule" id="MF_00374"/>
    </source>
</evidence>
<dbReference type="CDD" id="cd00427">
    <property type="entry name" value="Ribosomal_L29_HIP"/>
    <property type="match status" value="1"/>
</dbReference>
<protein>
    <recommendedName>
        <fullName evidence="4 5">Large ribosomal subunit protein uL29</fullName>
    </recommendedName>
</protein>
<dbReference type="GO" id="GO:1990904">
    <property type="term" value="C:ribonucleoprotein complex"/>
    <property type="evidence" value="ECO:0007669"/>
    <property type="project" value="UniProtKB-KW"/>
</dbReference>
<evidence type="ECO:0000313" key="7">
    <source>
        <dbReference type="EMBL" id="MBL0764602.1"/>
    </source>
</evidence>
<dbReference type="Gene3D" id="1.10.287.310">
    <property type="match status" value="1"/>
</dbReference>
<dbReference type="HAMAP" id="MF_00374">
    <property type="entry name" value="Ribosomal_uL29"/>
    <property type="match status" value="1"/>
</dbReference>
<evidence type="ECO:0000313" key="8">
    <source>
        <dbReference type="Proteomes" id="UP000642920"/>
    </source>
</evidence>
<dbReference type="PROSITE" id="PS00579">
    <property type="entry name" value="RIBOSOMAL_L29"/>
    <property type="match status" value="1"/>
</dbReference>
<keyword evidence="8" id="KW-1185">Reference proteome</keyword>
<keyword evidence="3 5" id="KW-0687">Ribonucleoprotein</keyword>
<sequence length="64" mass="7486">MKNTDIKKLSIDELKENIKGEAQKLQKLQFAHAISPIENPMQIRDTRKNIARLETELRQKELAK</sequence>
<dbReference type="InterPro" id="IPR018254">
    <property type="entry name" value="Ribosomal_uL29_CS"/>
</dbReference>
<dbReference type="EMBL" id="JAERQG010000001">
    <property type="protein sequence ID" value="MBL0764602.1"/>
    <property type="molecule type" value="Genomic_DNA"/>
</dbReference>
<dbReference type="NCBIfam" id="TIGR00012">
    <property type="entry name" value="L29"/>
    <property type="match status" value="1"/>
</dbReference>
<dbReference type="AlphaFoldDB" id="A0A937A6J1"/>
<comment type="caution">
    <text evidence="7">The sequence shown here is derived from an EMBL/GenBank/DDBJ whole genome shotgun (WGS) entry which is preliminary data.</text>
</comment>